<keyword evidence="2" id="KW-1185">Reference proteome</keyword>
<protein>
    <submittedName>
        <fullName evidence="1">DUF1059 domain-containing protein</fullName>
    </submittedName>
</protein>
<proteinExistence type="predicted"/>
<dbReference type="InterPro" id="IPR009409">
    <property type="entry name" value="DUF1059"/>
</dbReference>
<dbReference type="RefSeq" id="WP_268251228.1">
    <property type="nucleotide sequence ID" value="NZ_BAABLL010000013.1"/>
</dbReference>
<name>A0ABV8QV54_9MICC</name>
<organism evidence="1 2">
    <name type="scientific">Arthrobacter cryoconiti</name>
    <dbReference type="NCBI Taxonomy" id="748907"/>
    <lineage>
        <taxon>Bacteria</taxon>
        <taxon>Bacillati</taxon>
        <taxon>Actinomycetota</taxon>
        <taxon>Actinomycetes</taxon>
        <taxon>Micrococcales</taxon>
        <taxon>Micrococcaceae</taxon>
        <taxon>Arthrobacter</taxon>
    </lineage>
</organism>
<dbReference type="EMBL" id="JBHSCQ010000002">
    <property type="protein sequence ID" value="MFC4264057.1"/>
    <property type="molecule type" value="Genomic_DNA"/>
</dbReference>
<accession>A0ABV8QV54</accession>
<evidence type="ECO:0000313" key="1">
    <source>
        <dbReference type="EMBL" id="MFC4264057.1"/>
    </source>
</evidence>
<dbReference type="Pfam" id="PF06348">
    <property type="entry name" value="DUF1059"/>
    <property type="match status" value="1"/>
</dbReference>
<gene>
    <name evidence="1" type="ORF">ACFOW9_00400</name>
</gene>
<reference evidence="2" key="1">
    <citation type="journal article" date="2019" name="Int. J. Syst. Evol. Microbiol.">
        <title>The Global Catalogue of Microorganisms (GCM) 10K type strain sequencing project: providing services to taxonomists for standard genome sequencing and annotation.</title>
        <authorList>
            <consortium name="The Broad Institute Genomics Platform"/>
            <consortium name="The Broad Institute Genome Sequencing Center for Infectious Disease"/>
            <person name="Wu L."/>
            <person name="Ma J."/>
        </authorList>
    </citation>
    <scope>NUCLEOTIDE SEQUENCE [LARGE SCALE GENOMIC DNA]</scope>
    <source>
        <strain evidence="2">CGMCC 1.10698</strain>
    </source>
</reference>
<evidence type="ECO:0000313" key="2">
    <source>
        <dbReference type="Proteomes" id="UP001595773"/>
    </source>
</evidence>
<sequence>MKSFACGDVVPGCEAVWVCSTEDEILASLAGHAGSAHGIHDVSAEMVKTVQEAITTVS</sequence>
<comment type="caution">
    <text evidence="1">The sequence shown here is derived from an EMBL/GenBank/DDBJ whole genome shotgun (WGS) entry which is preliminary data.</text>
</comment>
<dbReference type="Proteomes" id="UP001595773">
    <property type="component" value="Unassembled WGS sequence"/>
</dbReference>